<reference evidence="1 2" key="1">
    <citation type="submission" date="2009-08" db="EMBL/GenBank/DDBJ databases">
        <authorList>
            <person name="Weinstock G."/>
            <person name="Sodergren E."/>
            <person name="Clifton S."/>
            <person name="Fulton L."/>
            <person name="Fulton B."/>
            <person name="Courtney L."/>
            <person name="Fronick C."/>
            <person name="Harrison M."/>
            <person name="Strong C."/>
            <person name="Farmer C."/>
            <person name="Delahaunty K."/>
            <person name="Markovic C."/>
            <person name="Hall O."/>
            <person name="Minx P."/>
            <person name="Tomlinson C."/>
            <person name="Mitreva M."/>
            <person name="Nelson J."/>
            <person name="Hou S."/>
            <person name="Wollam A."/>
            <person name="Pepin K.H."/>
            <person name="Johnson M."/>
            <person name="Bhonagiri V."/>
            <person name="Nash W.E."/>
            <person name="Warren W."/>
            <person name="Chinwalla A."/>
            <person name="Mardis E.R."/>
            <person name="Wilson R.K."/>
        </authorList>
    </citation>
    <scope>NUCLEOTIDE SEQUENCE [LARGE SCALE GENOMIC DNA]</scope>
    <source>
        <strain evidence="1 2">L1-82</strain>
    </source>
</reference>
<organism evidence="1 2">
    <name type="scientific">Roseburia intestinalis L1-82</name>
    <dbReference type="NCBI Taxonomy" id="536231"/>
    <lineage>
        <taxon>Bacteria</taxon>
        <taxon>Bacillati</taxon>
        <taxon>Bacillota</taxon>
        <taxon>Clostridia</taxon>
        <taxon>Lachnospirales</taxon>
        <taxon>Lachnospiraceae</taxon>
        <taxon>Roseburia</taxon>
    </lineage>
</organism>
<dbReference type="EMBL" id="ABYJ02000021">
    <property type="protein sequence ID" value="EEV02683.1"/>
    <property type="molecule type" value="Genomic_DNA"/>
</dbReference>
<evidence type="ECO:0000313" key="2">
    <source>
        <dbReference type="Proteomes" id="UP000004828"/>
    </source>
</evidence>
<gene>
    <name evidence="1" type="ORF">ROSINTL182_05405</name>
</gene>
<name>C7G693_9FIRM</name>
<comment type="caution">
    <text evidence="1">The sequence shown here is derived from an EMBL/GenBank/DDBJ whole genome shotgun (WGS) entry which is preliminary data.</text>
</comment>
<proteinExistence type="predicted"/>
<evidence type="ECO:0000313" key="1">
    <source>
        <dbReference type="EMBL" id="EEV02683.1"/>
    </source>
</evidence>
<dbReference type="AlphaFoldDB" id="C7G693"/>
<protein>
    <submittedName>
        <fullName evidence="1">Uncharacterized protein</fullName>
    </submittedName>
</protein>
<accession>C7G693</accession>
<dbReference type="Proteomes" id="UP000004828">
    <property type="component" value="Unassembled WGS sequence"/>
</dbReference>
<dbReference type="HOGENOM" id="CLU_3140246_0_0_9"/>
<sequence length="49" mass="6072">MRKKRKHLPYYTIPSDNRELQRNKVSCFCNKDYTIPSDNRELQHIRHKL</sequence>